<name>A0A956NC78_UNCEI</name>
<reference evidence="2" key="1">
    <citation type="submission" date="2020-04" db="EMBL/GenBank/DDBJ databases">
        <authorList>
            <person name="Zhang T."/>
        </authorList>
    </citation>
    <scope>NUCLEOTIDE SEQUENCE</scope>
    <source>
        <strain evidence="2">HKST-UBA02</strain>
    </source>
</reference>
<dbReference type="InterPro" id="IPR007498">
    <property type="entry name" value="PqiA-like"/>
</dbReference>
<feature type="transmembrane region" description="Helical" evidence="1">
    <location>
        <begin position="64"/>
        <end position="89"/>
    </location>
</feature>
<sequence length="182" mass="20384">MSRSPLYWVSAILLPISAALYALSLTMDVALVKTSFGVMGLMKTTEEPIRLLSTIRTLYERGDWFLVVMITAFTILFPVSKYLALGVVLTQRDPARSRWLTWIKNLGQWSMGDVFVVALVVVIVRINSGFANVEVGVRPGLYVFAASVLTSMFVSTFLAFEPKQKPSEERTETRLAPSEENR</sequence>
<accession>A0A956NC78</accession>
<keyword evidence="1" id="KW-0472">Membrane</keyword>
<evidence type="ECO:0000313" key="2">
    <source>
        <dbReference type="EMBL" id="MCA9754935.1"/>
    </source>
</evidence>
<organism evidence="2 3">
    <name type="scientific">Eiseniibacteriota bacterium</name>
    <dbReference type="NCBI Taxonomy" id="2212470"/>
    <lineage>
        <taxon>Bacteria</taxon>
        <taxon>Candidatus Eiseniibacteriota</taxon>
    </lineage>
</organism>
<feature type="transmembrane region" description="Helical" evidence="1">
    <location>
        <begin position="109"/>
        <end position="128"/>
    </location>
</feature>
<keyword evidence="1" id="KW-1133">Transmembrane helix</keyword>
<dbReference type="Pfam" id="PF04403">
    <property type="entry name" value="PqiA"/>
    <property type="match status" value="1"/>
</dbReference>
<gene>
    <name evidence="2" type="ORF">KDA27_03965</name>
</gene>
<dbReference type="Proteomes" id="UP000739538">
    <property type="component" value="Unassembled WGS sequence"/>
</dbReference>
<reference evidence="2" key="2">
    <citation type="journal article" date="2021" name="Microbiome">
        <title>Successional dynamics and alternative stable states in a saline activated sludge microbial community over 9 years.</title>
        <authorList>
            <person name="Wang Y."/>
            <person name="Ye J."/>
            <person name="Ju F."/>
            <person name="Liu L."/>
            <person name="Boyd J.A."/>
            <person name="Deng Y."/>
            <person name="Parks D.H."/>
            <person name="Jiang X."/>
            <person name="Yin X."/>
            <person name="Woodcroft B.J."/>
            <person name="Tyson G.W."/>
            <person name="Hugenholtz P."/>
            <person name="Polz M.F."/>
            <person name="Zhang T."/>
        </authorList>
    </citation>
    <scope>NUCLEOTIDE SEQUENCE</scope>
    <source>
        <strain evidence="2">HKST-UBA02</strain>
    </source>
</reference>
<dbReference type="AlphaFoldDB" id="A0A956NC78"/>
<keyword evidence="1" id="KW-0812">Transmembrane</keyword>
<feature type="transmembrane region" description="Helical" evidence="1">
    <location>
        <begin position="140"/>
        <end position="160"/>
    </location>
</feature>
<evidence type="ECO:0000313" key="3">
    <source>
        <dbReference type="Proteomes" id="UP000739538"/>
    </source>
</evidence>
<comment type="caution">
    <text evidence="2">The sequence shown here is derived from an EMBL/GenBank/DDBJ whole genome shotgun (WGS) entry which is preliminary data.</text>
</comment>
<evidence type="ECO:0000256" key="1">
    <source>
        <dbReference type="SAM" id="Phobius"/>
    </source>
</evidence>
<protein>
    <submittedName>
        <fullName evidence="2">Paraquat-inducible protein A</fullName>
    </submittedName>
</protein>
<dbReference type="EMBL" id="JAGQHS010000012">
    <property type="protein sequence ID" value="MCA9754935.1"/>
    <property type="molecule type" value="Genomic_DNA"/>
</dbReference>
<feature type="transmembrane region" description="Helical" evidence="1">
    <location>
        <begin position="7"/>
        <end position="32"/>
    </location>
</feature>
<proteinExistence type="predicted"/>